<evidence type="ECO:0000313" key="1">
    <source>
        <dbReference type="EMBL" id="MBO1750635.1"/>
    </source>
</evidence>
<evidence type="ECO:0000313" key="2">
    <source>
        <dbReference type="Proteomes" id="UP000664209"/>
    </source>
</evidence>
<reference evidence="1" key="1">
    <citation type="submission" date="2021-03" db="EMBL/GenBank/DDBJ databases">
        <title>Actinotalea soli sp. nov., isolated from soil.</title>
        <authorList>
            <person name="Ping W."/>
            <person name="Zhang J."/>
        </authorList>
    </citation>
    <scope>NUCLEOTIDE SEQUENCE</scope>
    <source>
        <strain evidence="1">BY-33</strain>
    </source>
</reference>
<accession>A0A939LPN8</accession>
<dbReference type="RefSeq" id="WP_208054260.1">
    <property type="nucleotide sequence ID" value="NZ_JAGEMK010000001.1"/>
</dbReference>
<dbReference type="Proteomes" id="UP000664209">
    <property type="component" value="Unassembled WGS sequence"/>
</dbReference>
<dbReference type="EMBL" id="JAGEMK010000001">
    <property type="protein sequence ID" value="MBO1750635.1"/>
    <property type="molecule type" value="Genomic_DNA"/>
</dbReference>
<organism evidence="1 2">
    <name type="scientific">Actinotalea soli</name>
    <dbReference type="NCBI Taxonomy" id="2819234"/>
    <lineage>
        <taxon>Bacteria</taxon>
        <taxon>Bacillati</taxon>
        <taxon>Actinomycetota</taxon>
        <taxon>Actinomycetes</taxon>
        <taxon>Micrococcales</taxon>
        <taxon>Cellulomonadaceae</taxon>
        <taxon>Actinotalea</taxon>
    </lineage>
</organism>
<proteinExistence type="predicted"/>
<name>A0A939LPN8_9CELL</name>
<keyword evidence="2" id="KW-1185">Reference proteome</keyword>
<comment type="caution">
    <text evidence="1">The sequence shown here is derived from an EMBL/GenBank/DDBJ whole genome shotgun (WGS) entry which is preliminary data.</text>
</comment>
<sequence>MTVTRAEIDELMEVMSDLPELERAAPGAELVRMADELGDVELRFRTRLELVEAYHYTAERHRMFAPFVYVLQQYDGAPSWLTPSDRFRVLWAHKWMVTLLTDHPQVPLEQLETTLEGMRQRYALAGEDLAPVLGCAFVLQAHRHGAAAADREFDAWRRAPRTSLSDCDGCEPTTRIMHHAALGRHEEVRDELMRVMRGDIGCSEQPHSAISESLASLVELGDVEGAASLHRSAYRACRRNPAATGEVARHLHVLARTGAVARGLEVLAEQLDAVERPSTPAAGMELAAAAARLLEPVVAEGDGDLPVRGPGRTPERVADLLVRLREHAIATARRFDQRNGTTAVSERVHAMLTAPALPPLPLGVVGAAPTTAVALPALPDEPEHPELRRDADLQDVDVLGLAERVSLARATAGRPTCERLAAHWEARREAVLVGLAVPATAEALPPDTAAHLRAVADLDAFAAWSSPEPRPVLTASAADLYRRVGDGAEALLAELLDGLRDGRAVDAPRLLGQVDAVGTRGQRARARARLAEDAEPGRARELNDEASRILADGPLAPEDLRLAAHLRLHAETGDAGQDVPTEVLTLLGDAEAPDIRVQLELERASSDAAEGDLLGAHGRLDRAVELGQRAGSPELVLQVESSRCRLLADTGEAPGAEARALAVASAALTLDLHEIVVDCRTLAAFLMARHGREVEAIELAEATLGLPFPAHAVTAGHRRYRAGQRLRLLDLAAELCAVLEESDRALALAREAVDLATGPDGGDAVAAPALGRLAGLLTQGDAVEATRLYQQALEAAVASGQHGLALVVRRERVTARLHADGLDAALLDVQDARRANEEAMVRASVDPAVAADLSDWDEPLEQLTLTTLSARLHASAGDHEQALTVLDGLASRWTAIGADGNALETELLRGSMLLDLDREGDGLPTLAEVAERASELGWPALAQAAAGTGAAWLDEAGRPEEAEAFWLRCTGADGQED</sequence>
<gene>
    <name evidence="1" type="ORF">J4G33_02325</name>
</gene>
<evidence type="ECO:0008006" key="3">
    <source>
        <dbReference type="Google" id="ProtNLM"/>
    </source>
</evidence>
<protein>
    <recommendedName>
        <fullName evidence="3">Tetratricopeptide repeat protein</fullName>
    </recommendedName>
</protein>
<dbReference type="AlphaFoldDB" id="A0A939LPN8"/>